<dbReference type="AlphaFoldDB" id="A0A9Q9SDJ0"/>
<evidence type="ECO:0008006" key="4">
    <source>
        <dbReference type="Google" id="ProtNLM"/>
    </source>
</evidence>
<gene>
    <name evidence="2" type="ORF">SB6410_03992</name>
</gene>
<reference evidence="2 3" key="1">
    <citation type="submission" date="2019-07" db="EMBL/GenBank/DDBJ databases">
        <authorList>
            <person name="Brisse S."/>
            <person name="Rodrigues C."/>
            <person name="Thorpe H."/>
        </authorList>
    </citation>
    <scope>NUCLEOTIDE SEQUENCE [LARGE SCALE GENOMIC DNA]</scope>
    <source>
        <strain evidence="2">SB6410</strain>
    </source>
</reference>
<dbReference type="NCBIfam" id="TIGR03352">
    <property type="entry name" value="VI_chp_3"/>
    <property type="match status" value="1"/>
</dbReference>
<organism evidence="2 3">
    <name type="scientific">Klebsiella pasteurii</name>
    <dbReference type="NCBI Taxonomy" id="2587529"/>
    <lineage>
        <taxon>Bacteria</taxon>
        <taxon>Pseudomonadati</taxon>
        <taxon>Pseudomonadota</taxon>
        <taxon>Gammaproteobacteria</taxon>
        <taxon>Enterobacterales</taxon>
        <taxon>Enterobacteriaceae</taxon>
        <taxon>Klebsiella/Raoultella group</taxon>
        <taxon>Klebsiella</taxon>
    </lineage>
</organism>
<proteinExistence type="predicted"/>
<dbReference type="InterPro" id="IPR017734">
    <property type="entry name" value="T6SS_SciN"/>
</dbReference>
<evidence type="ECO:0000313" key="2">
    <source>
        <dbReference type="EMBL" id="VUS90209.1"/>
    </source>
</evidence>
<sequence>MLRTLLIKRLPLLLLPALLTGCGLTQSVSDGTSSAMKSIFYKQVKTLHLDITARQALNTDGQENISLSQPLMVRVYQLRDRKTFDKTVYQQLLTQGDDAPETEILASRSLVVKPGEDASLDMPLDEKAQFVAVVGLFRQPDMVKNDWKLVLAREDLDPDSPRVIEAGHNRLTLQPLKDD</sequence>
<dbReference type="InterPro" id="IPR038706">
    <property type="entry name" value="Type_VI_SciN-like_sf"/>
</dbReference>
<name>A0A9Q9SDJ0_9ENTR</name>
<dbReference type="Pfam" id="PF12790">
    <property type="entry name" value="T6SS-SciN"/>
    <property type="match status" value="1"/>
</dbReference>
<accession>A0A9Q9SDJ0</accession>
<dbReference type="PANTHER" id="PTHR37625">
    <property type="entry name" value="OUTER MEMBRANE LIPOPROTEIN-RELATED"/>
    <property type="match status" value="1"/>
</dbReference>
<evidence type="ECO:0000313" key="3">
    <source>
        <dbReference type="Proteomes" id="UP000318567"/>
    </source>
</evidence>
<evidence type="ECO:0000256" key="1">
    <source>
        <dbReference type="SAM" id="SignalP"/>
    </source>
</evidence>
<feature type="signal peptide" evidence="1">
    <location>
        <begin position="1"/>
        <end position="25"/>
    </location>
</feature>
<dbReference type="PANTHER" id="PTHR37625:SF4">
    <property type="entry name" value="OUTER MEMBRANE LIPOPROTEIN"/>
    <property type="match status" value="1"/>
</dbReference>
<feature type="chain" id="PRO_5044466103" description="Type VI secretion system lipoprotein TssJ" evidence="1">
    <location>
        <begin position="26"/>
        <end position="179"/>
    </location>
</feature>
<dbReference type="RefSeq" id="WP_235894139.1">
    <property type="nucleotide sequence ID" value="NZ_CABGGO010000029.1"/>
</dbReference>
<dbReference type="EMBL" id="CABGGO010000029">
    <property type="protein sequence ID" value="VUS90209.1"/>
    <property type="molecule type" value="Genomic_DNA"/>
</dbReference>
<dbReference type="PROSITE" id="PS51257">
    <property type="entry name" value="PROKAR_LIPOPROTEIN"/>
    <property type="match status" value="1"/>
</dbReference>
<comment type="caution">
    <text evidence="2">The sequence shown here is derived from an EMBL/GenBank/DDBJ whole genome shotgun (WGS) entry which is preliminary data.</text>
</comment>
<protein>
    <recommendedName>
        <fullName evidence="4">Type VI secretion system lipoprotein TssJ</fullName>
    </recommendedName>
</protein>
<dbReference type="Gene3D" id="2.60.40.4150">
    <property type="entry name" value="Type VI secretion system, lipoprotein SciN"/>
    <property type="match status" value="1"/>
</dbReference>
<dbReference type="Proteomes" id="UP000318567">
    <property type="component" value="Unassembled WGS sequence"/>
</dbReference>
<keyword evidence="1" id="KW-0732">Signal</keyword>